<name>A0AAV7NFZ2_PLEWA</name>
<accession>A0AAV7NFZ2</accession>
<protein>
    <submittedName>
        <fullName evidence="2">Uncharacterized protein</fullName>
    </submittedName>
</protein>
<evidence type="ECO:0000313" key="3">
    <source>
        <dbReference type="Proteomes" id="UP001066276"/>
    </source>
</evidence>
<organism evidence="2 3">
    <name type="scientific">Pleurodeles waltl</name>
    <name type="common">Iberian ribbed newt</name>
    <dbReference type="NCBI Taxonomy" id="8319"/>
    <lineage>
        <taxon>Eukaryota</taxon>
        <taxon>Metazoa</taxon>
        <taxon>Chordata</taxon>
        <taxon>Craniata</taxon>
        <taxon>Vertebrata</taxon>
        <taxon>Euteleostomi</taxon>
        <taxon>Amphibia</taxon>
        <taxon>Batrachia</taxon>
        <taxon>Caudata</taxon>
        <taxon>Salamandroidea</taxon>
        <taxon>Salamandridae</taxon>
        <taxon>Pleurodelinae</taxon>
        <taxon>Pleurodeles</taxon>
    </lineage>
</organism>
<sequence length="210" mass="22559">MRLPPSGCPVPYAALQGTGKEERAKKFSTTADRGRLRREAFSGRWAAWSLKERAYRDPERTGTEGSDGSSCPDLGSGSEASPSRASAPLPGLSGAESQASGRSSGLAAWTALCFLVGRGKKADEELRSPQLRQPTRPRTGLARQSLRDPELPSPGYEQHRPVEGATDHKKGASRWQTPATGPSFRAPKSKSDSCIPPPRERVEYGGSVEK</sequence>
<feature type="region of interest" description="Disordered" evidence="1">
    <location>
        <begin position="121"/>
        <end position="210"/>
    </location>
</feature>
<feature type="compositionally biased region" description="Basic and acidic residues" evidence="1">
    <location>
        <begin position="52"/>
        <end position="62"/>
    </location>
</feature>
<evidence type="ECO:0000256" key="1">
    <source>
        <dbReference type="SAM" id="MobiDB-lite"/>
    </source>
</evidence>
<dbReference type="AlphaFoldDB" id="A0AAV7NFZ2"/>
<feature type="compositionally biased region" description="Basic and acidic residues" evidence="1">
    <location>
        <begin position="198"/>
        <end position="210"/>
    </location>
</feature>
<reference evidence="2" key="1">
    <citation type="journal article" date="2022" name="bioRxiv">
        <title>Sequencing and chromosome-scale assembly of the giantPleurodeles waltlgenome.</title>
        <authorList>
            <person name="Brown T."/>
            <person name="Elewa A."/>
            <person name="Iarovenko S."/>
            <person name="Subramanian E."/>
            <person name="Araus A.J."/>
            <person name="Petzold A."/>
            <person name="Susuki M."/>
            <person name="Suzuki K.-i.T."/>
            <person name="Hayashi T."/>
            <person name="Toyoda A."/>
            <person name="Oliveira C."/>
            <person name="Osipova E."/>
            <person name="Leigh N.D."/>
            <person name="Simon A."/>
            <person name="Yun M.H."/>
        </authorList>
    </citation>
    <scope>NUCLEOTIDE SEQUENCE</scope>
    <source>
        <strain evidence="2">20211129_DDA</strain>
        <tissue evidence="2">Liver</tissue>
    </source>
</reference>
<gene>
    <name evidence="2" type="ORF">NDU88_002041</name>
</gene>
<feature type="region of interest" description="Disordered" evidence="1">
    <location>
        <begin position="52"/>
        <end position="101"/>
    </location>
</feature>
<feature type="compositionally biased region" description="Basic and acidic residues" evidence="1">
    <location>
        <begin position="157"/>
        <end position="170"/>
    </location>
</feature>
<evidence type="ECO:0000313" key="2">
    <source>
        <dbReference type="EMBL" id="KAJ1113800.1"/>
    </source>
</evidence>
<dbReference type="EMBL" id="JANPWB010000012">
    <property type="protein sequence ID" value="KAJ1113800.1"/>
    <property type="molecule type" value="Genomic_DNA"/>
</dbReference>
<keyword evidence="3" id="KW-1185">Reference proteome</keyword>
<proteinExistence type="predicted"/>
<feature type="region of interest" description="Disordered" evidence="1">
    <location>
        <begin position="1"/>
        <end position="33"/>
    </location>
</feature>
<comment type="caution">
    <text evidence="2">The sequence shown here is derived from an EMBL/GenBank/DDBJ whole genome shotgun (WGS) entry which is preliminary data.</text>
</comment>
<dbReference type="Proteomes" id="UP001066276">
    <property type="component" value="Chromosome 8"/>
</dbReference>